<organism evidence="1">
    <name type="scientific">hydrothermal vent metagenome</name>
    <dbReference type="NCBI Taxonomy" id="652676"/>
    <lineage>
        <taxon>unclassified sequences</taxon>
        <taxon>metagenomes</taxon>
        <taxon>ecological metagenomes</taxon>
    </lineage>
</organism>
<name>A0A1W1C144_9ZZZZ</name>
<dbReference type="InterPro" id="IPR023614">
    <property type="entry name" value="Porin_dom_sf"/>
</dbReference>
<sequence length="437" mass="45774">MKFTKMSLVAALLIGSSAFALENTKVSGDANIYYTTSDSGAGYDAVAGNDGDLFSKDSSGADVAINLNATTDVLKNDLVTVSAGASYSILTTLGLENNFVSNTFGGAHKATAGTGANYAKAVGGAKVENASWFKEAWVAATAGKTTAKLGRMALDTPLAFSEKWSAEENTFEGLVLINQNIPDTTLVGAYVGNGNGTETFGQNEQSNVETLGLAAGPVVNANGKFTTYGTNGAYAAGVINNSWKPLTAQAWYYNVVQLATAYWLQADLDASSLGVNGLTLGAQYSSLTLDGSGMNEDTVYALKLGYEMKDMFAASVAFSQTNDDGSLGSVGFNTATSTGASKLYTESWWTYGKVTQTDTSAYNITVTSPVNGLFDLGLYYTSADQSDAKGDNDLNEFTMTAGKDFGPLNLTLAYINTDLGHNTDTINTVQAYATVKF</sequence>
<gene>
    <name evidence="1" type="ORF">MNB_SM-5-523</name>
</gene>
<reference evidence="1" key="1">
    <citation type="submission" date="2016-10" db="EMBL/GenBank/DDBJ databases">
        <authorList>
            <person name="de Groot N.N."/>
        </authorList>
    </citation>
    <scope>NUCLEOTIDE SEQUENCE</scope>
</reference>
<evidence type="ECO:0008006" key="2">
    <source>
        <dbReference type="Google" id="ProtNLM"/>
    </source>
</evidence>
<dbReference type="AlphaFoldDB" id="A0A1W1C144"/>
<protein>
    <recommendedName>
        <fullName evidence="2">Porin domain-containing protein</fullName>
    </recommendedName>
</protein>
<dbReference type="Gene3D" id="2.40.160.10">
    <property type="entry name" value="Porin"/>
    <property type="match status" value="1"/>
</dbReference>
<accession>A0A1W1C144</accession>
<evidence type="ECO:0000313" key="1">
    <source>
        <dbReference type="EMBL" id="SFV59558.1"/>
    </source>
</evidence>
<dbReference type="EMBL" id="FPHH01000055">
    <property type="protein sequence ID" value="SFV59558.1"/>
    <property type="molecule type" value="Genomic_DNA"/>
</dbReference>
<proteinExistence type="predicted"/>